<organism evidence="3 4">
    <name type="scientific">Actinocorallia aurantiaca</name>
    <dbReference type="NCBI Taxonomy" id="46204"/>
    <lineage>
        <taxon>Bacteria</taxon>
        <taxon>Bacillati</taxon>
        <taxon>Actinomycetota</taxon>
        <taxon>Actinomycetes</taxon>
        <taxon>Streptosporangiales</taxon>
        <taxon>Thermomonosporaceae</taxon>
        <taxon>Actinocorallia</taxon>
    </lineage>
</organism>
<dbReference type="Gene3D" id="3.10.180.10">
    <property type="entry name" value="2,3-Dihydroxybiphenyl 1,2-Dioxygenase, domain 1"/>
    <property type="match status" value="2"/>
</dbReference>
<evidence type="ECO:0000313" key="3">
    <source>
        <dbReference type="EMBL" id="GAA2719301.1"/>
    </source>
</evidence>
<proteinExistence type="predicted"/>
<evidence type="ECO:0000256" key="1">
    <source>
        <dbReference type="SAM" id="MobiDB-lite"/>
    </source>
</evidence>
<name>A0ABN3TUG0_9ACTN</name>
<protein>
    <submittedName>
        <fullName evidence="3">VOC family protein</fullName>
    </submittedName>
</protein>
<dbReference type="InterPro" id="IPR004360">
    <property type="entry name" value="Glyas_Fos-R_dOase_dom"/>
</dbReference>
<feature type="domain" description="VOC" evidence="2">
    <location>
        <begin position="18"/>
        <end position="126"/>
    </location>
</feature>
<feature type="domain" description="VOC" evidence="2">
    <location>
        <begin position="140"/>
        <end position="273"/>
    </location>
</feature>
<keyword evidence="4" id="KW-1185">Reference proteome</keyword>
<dbReference type="Pfam" id="PF00903">
    <property type="entry name" value="Glyoxalase"/>
    <property type="match status" value="2"/>
</dbReference>
<dbReference type="InterPro" id="IPR029068">
    <property type="entry name" value="Glyas_Bleomycin-R_OHBP_Dase"/>
</dbReference>
<dbReference type="InterPro" id="IPR037523">
    <property type="entry name" value="VOC_core"/>
</dbReference>
<dbReference type="RefSeq" id="WP_344448387.1">
    <property type="nucleotide sequence ID" value="NZ_BAAATZ010000002.1"/>
</dbReference>
<feature type="compositionally biased region" description="Basic and acidic residues" evidence="1">
    <location>
        <begin position="1"/>
        <end position="10"/>
    </location>
</feature>
<dbReference type="Proteomes" id="UP001501842">
    <property type="component" value="Unassembled WGS sequence"/>
</dbReference>
<dbReference type="PANTHER" id="PTHR33993">
    <property type="entry name" value="GLYOXALASE-RELATED"/>
    <property type="match status" value="1"/>
</dbReference>
<evidence type="ECO:0000313" key="4">
    <source>
        <dbReference type="Proteomes" id="UP001501842"/>
    </source>
</evidence>
<feature type="region of interest" description="Disordered" evidence="1">
    <location>
        <begin position="1"/>
        <end position="20"/>
    </location>
</feature>
<dbReference type="PROSITE" id="PS51819">
    <property type="entry name" value="VOC"/>
    <property type="match status" value="2"/>
</dbReference>
<gene>
    <name evidence="3" type="ORF">GCM10010439_04550</name>
</gene>
<evidence type="ECO:0000259" key="2">
    <source>
        <dbReference type="PROSITE" id="PS51819"/>
    </source>
</evidence>
<dbReference type="InterPro" id="IPR052164">
    <property type="entry name" value="Anthracycline_SecMetBiosynth"/>
</dbReference>
<dbReference type="CDD" id="cd07247">
    <property type="entry name" value="SgaA_N_like"/>
    <property type="match status" value="1"/>
</dbReference>
<accession>A0ABN3TUG0</accession>
<comment type="caution">
    <text evidence="3">The sequence shown here is derived from an EMBL/GenBank/DDBJ whole genome shotgun (WGS) entry which is preliminary data.</text>
</comment>
<dbReference type="PANTHER" id="PTHR33993:SF14">
    <property type="entry name" value="GB|AAF24581.1"/>
    <property type="match status" value="1"/>
</dbReference>
<sequence length="277" mass="30294">MEEELWREQVDVNPPEGTPSWLELSVPDPDRAREFYGTLFGWTFEDDLCLLDGLPVAAIRLLGDGPGEPNGPEWTVFFATDDCARTSDRVNAAGGHLLRPPYEDGDRGRAALAADPNGAHFGLWQGRELVGTRLVNGYGTFIFNELLTTDGERALPFYQELFGYRPSASSSSSDLVRPDGHTVASIISREAMDDLDDPADGDLPHMVELDGSLHLPGHGSWLTYFAVDDAHKATKRLQDAGGWAHSPGPVECPWGCISAVKDPLGTPLRLIEPWDVI</sequence>
<dbReference type="EMBL" id="BAAATZ010000002">
    <property type="protein sequence ID" value="GAA2719301.1"/>
    <property type="molecule type" value="Genomic_DNA"/>
</dbReference>
<reference evidence="3 4" key="1">
    <citation type="journal article" date="2019" name="Int. J. Syst. Evol. Microbiol.">
        <title>The Global Catalogue of Microorganisms (GCM) 10K type strain sequencing project: providing services to taxonomists for standard genome sequencing and annotation.</title>
        <authorList>
            <consortium name="The Broad Institute Genomics Platform"/>
            <consortium name="The Broad Institute Genome Sequencing Center for Infectious Disease"/>
            <person name="Wu L."/>
            <person name="Ma J."/>
        </authorList>
    </citation>
    <scope>NUCLEOTIDE SEQUENCE [LARGE SCALE GENOMIC DNA]</scope>
    <source>
        <strain evidence="3 4">JCM 8201</strain>
    </source>
</reference>
<dbReference type="SUPFAM" id="SSF54593">
    <property type="entry name" value="Glyoxalase/Bleomycin resistance protein/Dihydroxybiphenyl dioxygenase"/>
    <property type="match status" value="2"/>
</dbReference>